<evidence type="ECO:0000256" key="10">
    <source>
        <dbReference type="ARBA" id="ARBA00047913"/>
    </source>
</evidence>
<comment type="similarity">
    <text evidence="1 11">Belongs to the GatB/GatE family. GatB subfamily.</text>
</comment>
<dbReference type="HAMAP" id="MF_00121">
    <property type="entry name" value="GatB"/>
    <property type="match status" value="1"/>
</dbReference>
<dbReference type="EMBL" id="JADEZV010000001">
    <property type="protein sequence ID" value="MBE9390571.1"/>
    <property type="molecule type" value="Genomic_DNA"/>
</dbReference>
<keyword evidence="5 11" id="KW-0547">Nucleotide-binding</keyword>
<feature type="domain" description="Asn/Gln amidotransferase" evidence="12">
    <location>
        <begin position="331"/>
        <end position="478"/>
    </location>
</feature>
<dbReference type="InterPro" id="IPR004413">
    <property type="entry name" value="GatB"/>
</dbReference>
<evidence type="ECO:0000259" key="12">
    <source>
        <dbReference type="SMART" id="SM00845"/>
    </source>
</evidence>
<comment type="catalytic activity">
    <reaction evidence="9 11">
        <text>L-aspartyl-tRNA(Asn) + L-glutamine + ATP + H2O = L-asparaginyl-tRNA(Asn) + L-glutamate + ADP + phosphate + 2 H(+)</text>
        <dbReference type="Rhea" id="RHEA:14513"/>
        <dbReference type="Rhea" id="RHEA-COMP:9674"/>
        <dbReference type="Rhea" id="RHEA-COMP:9677"/>
        <dbReference type="ChEBI" id="CHEBI:15377"/>
        <dbReference type="ChEBI" id="CHEBI:15378"/>
        <dbReference type="ChEBI" id="CHEBI:29985"/>
        <dbReference type="ChEBI" id="CHEBI:30616"/>
        <dbReference type="ChEBI" id="CHEBI:43474"/>
        <dbReference type="ChEBI" id="CHEBI:58359"/>
        <dbReference type="ChEBI" id="CHEBI:78515"/>
        <dbReference type="ChEBI" id="CHEBI:78516"/>
        <dbReference type="ChEBI" id="CHEBI:456216"/>
    </reaction>
</comment>
<dbReference type="GO" id="GO:0016740">
    <property type="term" value="F:transferase activity"/>
    <property type="evidence" value="ECO:0007669"/>
    <property type="project" value="UniProtKB-KW"/>
</dbReference>
<dbReference type="Proteomes" id="UP000652307">
    <property type="component" value="Unassembled WGS sequence"/>
</dbReference>
<dbReference type="SMART" id="SM00845">
    <property type="entry name" value="GatB_Yqey"/>
    <property type="match status" value="1"/>
</dbReference>
<dbReference type="EC" id="6.3.5.-" evidence="11"/>
<organism evidence="14 15">
    <name type="scientific">Fervidicoccus fontis</name>
    <dbReference type="NCBI Taxonomy" id="683846"/>
    <lineage>
        <taxon>Archaea</taxon>
        <taxon>Thermoproteota</taxon>
        <taxon>Thermoprotei</taxon>
        <taxon>Fervidicoccales</taxon>
        <taxon>Fervidicoccaceae</taxon>
        <taxon>Fervidicoccus</taxon>
    </lineage>
</organism>
<dbReference type="PANTHER" id="PTHR11659">
    <property type="entry name" value="GLUTAMYL-TRNA GLN AMIDOTRANSFERASE SUBUNIT B MITOCHONDRIAL AND PROKARYOTIC PET112-RELATED"/>
    <property type="match status" value="1"/>
</dbReference>
<keyword evidence="6 11" id="KW-0067">ATP-binding</keyword>
<comment type="function">
    <text evidence="8 11">Allows the formation of correctly charged Asn-tRNA(Asn) or Gln-tRNA(Gln) through the transamidation of misacylated Asp-tRNA(Asn) or Glu-tRNA(Gln) in organisms which lack either or both of asparaginyl-tRNA or glutaminyl-tRNA synthetases. The reaction takes place in the presence of glutamine and ATP through an activated phospho-Asp-tRNA(Asn) or phospho-Glu-tRNA(Gln).</text>
</comment>
<dbReference type="GeneID" id="12450305"/>
<dbReference type="GO" id="GO:0050567">
    <property type="term" value="F:glutaminyl-tRNA synthase (glutamine-hydrolyzing) activity"/>
    <property type="evidence" value="ECO:0007669"/>
    <property type="project" value="UniProtKB-UniRule"/>
</dbReference>
<keyword evidence="7 11" id="KW-0648">Protein biosynthesis</keyword>
<dbReference type="Proteomes" id="UP000237153">
    <property type="component" value="Unassembled WGS sequence"/>
</dbReference>
<evidence type="ECO:0000256" key="4">
    <source>
        <dbReference type="ARBA" id="ARBA00022598"/>
    </source>
</evidence>
<dbReference type="GO" id="GO:0005524">
    <property type="term" value="F:ATP binding"/>
    <property type="evidence" value="ECO:0007669"/>
    <property type="project" value="UniProtKB-KW"/>
</dbReference>
<evidence type="ECO:0000256" key="2">
    <source>
        <dbReference type="ARBA" id="ARBA00011123"/>
    </source>
</evidence>
<dbReference type="Gene3D" id="1.10.150.380">
    <property type="entry name" value="GatB domain, N-terminal subdomain"/>
    <property type="match status" value="1"/>
</dbReference>
<dbReference type="AlphaFoldDB" id="A0A2J6N3P2"/>
<comment type="subunit">
    <text evidence="2 11">Heterotrimer of A, B and C subunits.</text>
</comment>
<dbReference type="SUPFAM" id="SSF89095">
    <property type="entry name" value="GatB/YqeY motif"/>
    <property type="match status" value="1"/>
</dbReference>
<dbReference type="NCBIfam" id="NF004014">
    <property type="entry name" value="PRK05477.1-4"/>
    <property type="match status" value="1"/>
</dbReference>
<evidence type="ECO:0000256" key="1">
    <source>
        <dbReference type="ARBA" id="ARBA00005306"/>
    </source>
</evidence>
<dbReference type="Pfam" id="PF02637">
    <property type="entry name" value="GatB_Yqey"/>
    <property type="match status" value="1"/>
</dbReference>
<evidence type="ECO:0000313" key="15">
    <source>
        <dbReference type="Proteomes" id="UP000237153"/>
    </source>
</evidence>
<keyword evidence="4 11" id="KW-0436">Ligase</keyword>
<dbReference type="NCBIfam" id="TIGR00133">
    <property type="entry name" value="gatB"/>
    <property type="match status" value="1"/>
</dbReference>
<dbReference type="SUPFAM" id="SSF55931">
    <property type="entry name" value="Glutamine synthetase/guanido kinase"/>
    <property type="match status" value="1"/>
</dbReference>
<reference evidence="13" key="2">
    <citation type="submission" date="2020-10" db="EMBL/GenBank/DDBJ databases">
        <title>Fervidococcus fontis strain 3639Fd - the first crenarchaeon capable of growth on lipids.</title>
        <authorList>
            <person name="Kochetkova T.V."/>
            <person name="Elcheninov A.G."/>
            <person name="Toschakov S.V."/>
            <person name="Kublanov I.V."/>
        </authorList>
    </citation>
    <scope>NUCLEOTIDE SEQUENCE</scope>
    <source>
        <strain evidence="13">3639Fd</strain>
    </source>
</reference>
<evidence type="ECO:0000256" key="7">
    <source>
        <dbReference type="ARBA" id="ARBA00022917"/>
    </source>
</evidence>
<dbReference type="InterPro" id="IPR003789">
    <property type="entry name" value="Asn/Gln_tRNA_amidoTrase-B-like"/>
</dbReference>
<evidence type="ECO:0000313" key="13">
    <source>
        <dbReference type="EMBL" id="MBE9390571.1"/>
    </source>
</evidence>
<dbReference type="Gene3D" id="1.10.10.410">
    <property type="match status" value="1"/>
</dbReference>
<dbReference type="Pfam" id="PF02934">
    <property type="entry name" value="GatB_N"/>
    <property type="match status" value="1"/>
</dbReference>
<dbReference type="PANTHER" id="PTHR11659:SF0">
    <property type="entry name" value="GLUTAMYL-TRNA(GLN) AMIDOTRANSFERASE SUBUNIT B, MITOCHONDRIAL"/>
    <property type="match status" value="1"/>
</dbReference>
<dbReference type="PROSITE" id="PS01234">
    <property type="entry name" value="GATB"/>
    <property type="match status" value="1"/>
</dbReference>
<accession>A0A2J6N3P2</accession>
<name>A0A2J6N3P2_9CREN</name>
<keyword evidence="14" id="KW-0808">Transferase</keyword>
<dbReference type="EMBL" id="PNIM01000004">
    <property type="protein sequence ID" value="PMB75935.1"/>
    <property type="molecule type" value="Genomic_DNA"/>
</dbReference>
<gene>
    <name evidence="11 13" type="primary">gatB</name>
    <name evidence="14" type="ORF">C0188_01200</name>
    <name evidence="13" type="ORF">IOK49_00510</name>
</gene>
<dbReference type="GO" id="GO:0070681">
    <property type="term" value="P:glutaminyl-tRNAGln biosynthesis via transamidation"/>
    <property type="evidence" value="ECO:0007669"/>
    <property type="project" value="TreeGrafter"/>
</dbReference>
<dbReference type="RefSeq" id="WP_148683745.1">
    <property type="nucleotide sequence ID" value="NZ_JADEZV010000001.1"/>
</dbReference>
<dbReference type="InterPro" id="IPR018027">
    <property type="entry name" value="Asn/Gln_amidotransferase"/>
</dbReference>
<comment type="caution">
    <text evidence="14">The sequence shown here is derived from an EMBL/GenBank/DDBJ whole genome shotgun (WGS) entry which is preliminary data.</text>
</comment>
<evidence type="ECO:0000256" key="8">
    <source>
        <dbReference type="ARBA" id="ARBA00024799"/>
    </source>
</evidence>
<evidence type="ECO:0000256" key="11">
    <source>
        <dbReference type="HAMAP-Rule" id="MF_00121"/>
    </source>
</evidence>
<comment type="catalytic activity">
    <reaction evidence="10 11">
        <text>L-glutamyl-tRNA(Gln) + L-glutamine + ATP + H2O = L-glutaminyl-tRNA(Gln) + L-glutamate + ADP + phosphate + H(+)</text>
        <dbReference type="Rhea" id="RHEA:17521"/>
        <dbReference type="Rhea" id="RHEA-COMP:9681"/>
        <dbReference type="Rhea" id="RHEA-COMP:9684"/>
        <dbReference type="ChEBI" id="CHEBI:15377"/>
        <dbReference type="ChEBI" id="CHEBI:15378"/>
        <dbReference type="ChEBI" id="CHEBI:29985"/>
        <dbReference type="ChEBI" id="CHEBI:30616"/>
        <dbReference type="ChEBI" id="CHEBI:43474"/>
        <dbReference type="ChEBI" id="CHEBI:58359"/>
        <dbReference type="ChEBI" id="CHEBI:78520"/>
        <dbReference type="ChEBI" id="CHEBI:78521"/>
        <dbReference type="ChEBI" id="CHEBI:456216"/>
    </reaction>
</comment>
<proteinExistence type="inferred from homology"/>
<dbReference type="GO" id="GO:0006412">
    <property type="term" value="P:translation"/>
    <property type="evidence" value="ECO:0007669"/>
    <property type="project" value="UniProtKB-UniRule"/>
</dbReference>
<evidence type="ECO:0000256" key="9">
    <source>
        <dbReference type="ARBA" id="ARBA00047380"/>
    </source>
</evidence>
<evidence type="ECO:0000256" key="5">
    <source>
        <dbReference type="ARBA" id="ARBA00022741"/>
    </source>
</evidence>
<sequence length="489" mass="55677">MSKNDVMIGLEIHVQMTSLKTKLFCGCSSDYRNSPPNTNVCPVCLGLPGSLPMINKKAVEKAIQVAIALNMEISKTLSWTRKHYFYPDLPKNYQITQYDGKGVSTIAKNGYVSYTVNGNSYVARIRRINIEEDPGKILYPSGSMITSDYILIDYNRSGIALLEIVTEPDFKTHQQVSSFLKKLRSILEHLGIADFSLEGSMRVDVNISIGGGKRVELKNISSIAEIENAIVYEITRQRTLLNLGREVEMETRHWDQERKVTFATRAKETEEDYRYFPDPNLPSIEISEELVKKIRESLPELPDKRKERFIKDYKLSEYIASVLVSDKKLSDYFEEVMKSTSIDTQKAASFIVNDVLGWIPSGDTNELNKYIPPQKIAELLEMLREGKITIKMAKELIPELINGKSLKGAVEEKGWFEVIYSEEEILKVIESIMNEYPEAVKDSIKDKKAVQFLVGKVLEATNKRADPKKVYDLICKKIEKISSKLQEDL</sequence>
<reference evidence="14 15" key="1">
    <citation type="submission" date="2018-01" db="EMBL/GenBank/DDBJ databases">
        <title>Metagenomic assembled genomes from two thermal pools in the Uzon Caldera, Kamchatka, Russia.</title>
        <authorList>
            <person name="Wilkins L."/>
            <person name="Ettinger C."/>
        </authorList>
    </citation>
    <scope>NUCLEOTIDE SEQUENCE [LARGE SCALE GENOMIC DNA]</scope>
    <source>
        <strain evidence="14">ZAV-06</strain>
    </source>
</reference>
<dbReference type="InterPro" id="IPR042114">
    <property type="entry name" value="GatB_C_1"/>
</dbReference>
<dbReference type="InterPro" id="IPR023168">
    <property type="entry name" value="GatB_Yqey_C_2"/>
</dbReference>
<evidence type="ECO:0000256" key="6">
    <source>
        <dbReference type="ARBA" id="ARBA00022840"/>
    </source>
</evidence>
<protein>
    <recommendedName>
        <fullName evidence="3 11">Aspartyl/glutamyl-tRNA(Asn/Gln) amidotransferase subunit B</fullName>
        <shortName evidence="11">Asp/Glu-ADT subunit B</shortName>
        <ecNumber evidence="11">6.3.5.-</ecNumber>
    </recommendedName>
</protein>
<dbReference type="NCBIfam" id="NF004012">
    <property type="entry name" value="PRK05477.1-2"/>
    <property type="match status" value="1"/>
</dbReference>
<dbReference type="InterPro" id="IPR017959">
    <property type="entry name" value="Asn/Gln-tRNA_amidoTrfase_suB/E"/>
</dbReference>
<dbReference type="InterPro" id="IPR006075">
    <property type="entry name" value="Asn/Gln-tRNA_Trfase_suB/E_cat"/>
</dbReference>
<dbReference type="InterPro" id="IPR017958">
    <property type="entry name" value="Gln-tRNA_amidoTrfase_suB_CS"/>
</dbReference>
<evidence type="ECO:0000313" key="14">
    <source>
        <dbReference type="EMBL" id="PMB75935.1"/>
    </source>
</evidence>
<dbReference type="InterPro" id="IPR014746">
    <property type="entry name" value="Gln_synth/guanido_kin_cat_dom"/>
</dbReference>
<evidence type="ECO:0000256" key="3">
    <source>
        <dbReference type="ARBA" id="ARBA00016923"/>
    </source>
</evidence>